<evidence type="ECO:0000313" key="2">
    <source>
        <dbReference type="EMBL" id="PSN64621.1"/>
    </source>
</evidence>
<reference evidence="2 3" key="1">
    <citation type="journal article" date="2018" name="Front. Microbiol.">
        <title>Genome-Wide Analysis of Corynespora cassiicola Leaf Fall Disease Putative Effectors.</title>
        <authorList>
            <person name="Lopez D."/>
            <person name="Ribeiro S."/>
            <person name="Label P."/>
            <person name="Fumanal B."/>
            <person name="Venisse J.S."/>
            <person name="Kohler A."/>
            <person name="de Oliveira R.R."/>
            <person name="Labutti K."/>
            <person name="Lipzen A."/>
            <person name="Lail K."/>
            <person name="Bauer D."/>
            <person name="Ohm R.A."/>
            <person name="Barry K.W."/>
            <person name="Spatafora J."/>
            <person name="Grigoriev I.V."/>
            <person name="Martin F.M."/>
            <person name="Pujade-Renaud V."/>
        </authorList>
    </citation>
    <scope>NUCLEOTIDE SEQUENCE [LARGE SCALE GENOMIC DNA]</scope>
    <source>
        <strain evidence="2 3">Philippines</strain>
    </source>
</reference>
<dbReference type="AlphaFoldDB" id="A0A2T2NGQ5"/>
<accession>A0A2T2NGQ5</accession>
<name>A0A2T2NGQ5_CORCC</name>
<proteinExistence type="predicted"/>
<evidence type="ECO:0000256" key="1">
    <source>
        <dbReference type="SAM" id="MobiDB-lite"/>
    </source>
</evidence>
<feature type="region of interest" description="Disordered" evidence="1">
    <location>
        <begin position="69"/>
        <end position="95"/>
    </location>
</feature>
<sequence length="261" mass="28244">MDGVKRWAREGLGTADSRMAAGPDTWPARALHRWNGHPCRALAWGSEGAREGRALEGVSFRVSGRCPTSLGRRFGPLSSSHEGQPSRRRPAHGSSCRATLGLHLWGGRGGEEARRRGDEGRQQARGEQQGNQSSSRGAEVQRCRGTERETEALARGRQGWGARQVMAGGRAAEGCFWSGDGGDGNAQCISERAEFVRALGGVRQARPSHQLAMAEASPQRPQRRPAVSRLAGYSMAAWGLLRTAGARLRRRPPSCRCRCAL</sequence>
<feature type="region of interest" description="Disordered" evidence="1">
    <location>
        <begin position="107"/>
        <end position="159"/>
    </location>
</feature>
<dbReference type="Proteomes" id="UP000240883">
    <property type="component" value="Unassembled WGS sequence"/>
</dbReference>
<feature type="compositionally biased region" description="Basic and acidic residues" evidence="1">
    <location>
        <begin position="139"/>
        <end position="154"/>
    </location>
</feature>
<dbReference type="EMBL" id="KZ678138">
    <property type="protein sequence ID" value="PSN64621.1"/>
    <property type="molecule type" value="Genomic_DNA"/>
</dbReference>
<evidence type="ECO:0000313" key="3">
    <source>
        <dbReference type="Proteomes" id="UP000240883"/>
    </source>
</evidence>
<gene>
    <name evidence="2" type="ORF">BS50DRAFT_78438</name>
</gene>
<feature type="compositionally biased region" description="Basic and acidic residues" evidence="1">
    <location>
        <begin position="109"/>
        <end position="124"/>
    </location>
</feature>
<protein>
    <submittedName>
        <fullName evidence="2">Uncharacterized protein</fullName>
    </submittedName>
</protein>
<keyword evidence="3" id="KW-1185">Reference proteome</keyword>
<organism evidence="2 3">
    <name type="scientific">Corynespora cassiicola Philippines</name>
    <dbReference type="NCBI Taxonomy" id="1448308"/>
    <lineage>
        <taxon>Eukaryota</taxon>
        <taxon>Fungi</taxon>
        <taxon>Dikarya</taxon>
        <taxon>Ascomycota</taxon>
        <taxon>Pezizomycotina</taxon>
        <taxon>Dothideomycetes</taxon>
        <taxon>Pleosporomycetidae</taxon>
        <taxon>Pleosporales</taxon>
        <taxon>Corynesporascaceae</taxon>
        <taxon>Corynespora</taxon>
    </lineage>
</organism>